<evidence type="ECO:0000313" key="2">
    <source>
        <dbReference type="Proteomes" id="UP000028630"/>
    </source>
</evidence>
<reference evidence="2" key="1">
    <citation type="submission" date="2014-05" db="EMBL/GenBank/DDBJ databases">
        <title>ATOL: Assembling a taxonomically balanced genome-scale reconstruction of the evolutionary history of the Enterobacteriaceae.</title>
        <authorList>
            <person name="Plunkett G. III"/>
            <person name="Neeno-Eckwall E.C."/>
            <person name="Glasner J.D."/>
            <person name="Perna N.T."/>
        </authorList>
    </citation>
    <scope>NUCLEOTIDE SEQUENCE [LARGE SCALE GENOMIC DNA]</scope>
    <source>
        <strain evidence="2">ATCC 49490</strain>
    </source>
</reference>
<dbReference type="Gene3D" id="3.30.1930.10">
    <property type="entry name" value="capsid protein of prophage domain"/>
    <property type="match status" value="1"/>
</dbReference>
<sequence length="342" mass="38078">MGLFTTRQLLGYTEQKVKFQAFFLNMFFNRTVNFSTEEVMLDKITGKTPIAAYISPVVEGKVLRNRGGETRVVRPGYVKPKHEVNYQQAIERLPGENPAQLNDPAYRRMRILTDNLKQEEFAIVQVEEMQAVNAILYGKYTMTGEQFATIEVDFGRSAANNIVQATGTKWSEQNKDTFDPSGDIDTYSDLASGVINVAVMTGDVWKTLNGFKLFREKLDTRRGSVSELETAVKDLGSVVSFKGHFGDLAIYVIKTTWIDENGVAQRYLPAGTMILGNTASEGIRCYGAIQDAQALSEGIVAAARYPKHWLTVGDPAREFTMTQSAPLMVLPDPDEFVVVTVQ</sequence>
<organism evidence="1 2">
    <name type="scientific">Trabulsiella guamensis ATCC 49490</name>
    <dbReference type="NCBI Taxonomy" id="1005994"/>
    <lineage>
        <taxon>Bacteria</taxon>
        <taxon>Pseudomonadati</taxon>
        <taxon>Pseudomonadota</taxon>
        <taxon>Gammaproteobacteria</taxon>
        <taxon>Enterobacterales</taxon>
        <taxon>Enterobacteriaceae</taxon>
        <taxon>Trabulsiella</taxon>
    </lineage>
</organism>
<dbReference type="Gene3D" id="3.15.30.10">
    <property type="entry name" value="putative capsid protein of prophage domain like"/>
    <property type="match status" value="1"/>
</dbReference>
<evidence type="ECO:0000313" key="1">
    <source>
        <dbReference type="EMBL" id="KFC09039.1"/>
    </source>
</evidence>
<dbReference type="RefSeq" id="WP_038154915.1">
    <property type="nucleotide sequence ID" value="NZ_JMTB01000044.1"/>
</dbReference>
<accession>A0A085AFP4</accession>
<name>A0A085AFP4_9ENTR</name>
<dbReference type="HAMAP" id="MF_04133">
    <property type="entry name" value="CAPSID_LAMBDA"/>
    <property type="match status" value="1"/>
</dbReference>
<gene>
    <name evidence="1" type="ORF">GTGU_01231</name>
</gene>
<proteinExistence type="inferred from homology"/>
<dbReference type="Proteomes" id="UP000028630">
    <property type="component" value="Unassembled WGS sequence"/>
</dbReference>
<dbReference type="Pfam" id="PF03864">
    <property type="entry name" value="Phage_cap_E"/>
    <property type="match status" value="1"/>
</dbReference>
<keyword evidence="2" id="KW-1185">Reference proteome</keyword>
<comment type="caution">
    <text evidence="1">The sequence shown here is derived from an EMBL/GenBank/DDBJ whole genome shotgun (WGS) entry which is preliminary data.</text>
</comment>
<dbReference type="EMBL" id="JMTB01000044">
    <property type="protein sequence ID" value="KFC09039.1"/>
    <property type="molecule type" value="Genomic_DNA"/>
</dbReference>
<dbReference type="OrthoDB" id="5449178at2"/>
<protein>
    <submittedName>
        <fullName evidence="1">Phage major capsid protein</fullName>
    </submittedName>
</protein>
<dbReference type="eggNOG" id="ENOG502Z8WK">
    <property type="taxonomic scope" value="Bacteria"/>
</dbReference>
<dbReference type="InterPro" id="IPR005564">
    <property type="entry name" value="Major_capsid_GpE"/>
</dbReference>
<dbReference type="AlphaFoldDB" id="A0A085AFP4"/>